<dbReference type="InterPro" id="IPR001349">
    <property type="entry name" value="Cyt_c_oxidase_su6a"/>
</dbReference>
<evidence type="ECO:0000313" key="9">
    <source>
        <dbReference type="Proteomes" id="UP000054845"/>
    </source>
</evidence>
<reference evidence="8 9" key="1">
    <citation type="submission" date="2014-09" db="EMBL/GenBank/DDBJ databases">
        <authorList>
            <person name="Magalhaes I.L.F."/>
            <person name="Oliveira U."/>
            <person name="Santos F.R."/>
            <person name="Vidigal T.H.D.A."/>
            <person name="Brescovit A.D."/>
            <person name="Santos A.J."/>
        </authorList>
    </citation>
    <scope>NUCLEOTIDE SEQUENCE [LARGE SCALE GENOMIC DNA]</scope>
</reference>
<dbReference type="Pfam" id="PF02046">
    <property type="entry name" value="COX6A"/>
    <property type="match status" value="1"/>
</dbReference>
<protein>
    <submittedName>
        <fullName evidence="8">Cytochrome c oxidase, subunit VIa/COX13</fullName>
    </submittedName>
</protein>
<dbReference type="PANTHER" id="PTHR11504">
    <property type="entry name" value="CYTOCHROME C OXIDASE POLYPEPTIDE VIA"/>
    <property type="match status" value="1"/>
</dbReference>
<comment type="similarity">
    <text evidence="6">Belongs to the cytochrome c oxidase subunit 6A family.</text>
</comment>
<feature type="transmembrane region" description="Helical" evidence="7">
    <location>
        <begin position="68"/>
        <end position="86"/>
    </location>
</feature>
<dbReference type="OrthoDB" id="5947505at2759"/>
<evidence type="ECO:0000256" key="1">
    <source>
        <dbReference type="ARBA" id="ARBA00004273"/>
    </source>
</evidence>
<organism evidence="8 9">
    <name type="scientific">Ceraceosorus bombacis</name>
    <dbReference type="NCBI Taxonomy" id="401625"/>
    <lineage>
        <taxon>Eukaryota</taxon>
        <taxon>Fungi</taxon>
        <taxon>Dikarya</taxon>
        <taxon>Basidiomycota</taxon>
        <taxon>Ustilaginomycotina</taxon>
        <taxon>Exobasidiomycetes</taxon>
        <taxon>Ceraceosorales</taxon>
        <taxon>Ceraceosoraceae</taxon>
        <taxon>Ceraceosorus</taxon>
    </lineage>
</organism>
<dbReference type="PANTHER" id="PTHR11504:SF0">
    <property type="entry name" value="CYTOCHROME C OXIDASE SUBUNIT"/>
    <property type="match status" value="1"/>
</dbReference>
<keyword evidence="7" id="KW-1133">Transmembrane helix</keyword>
<dbReference type="InterPro" id="IPR036418">
    <property type="entry name" value="Cyt_c_oxidase_su6a_sf"/>
</dbReference>
<keyword evidence="4" id="KW-0496">Mitochondrion</keyword>
<dbReference type="STRING" id="401625.A0A0N7L9L4"/>
<evidence type="ECO:0000256" key="3">
    <source>
        <dbReference type="ARBA" id="ARBA00022946"/>
    </source>
</evidence>
<keyword evidence="7" id="KW-0812">Transmembrane</keyword>
<dbReference type="GO" id="GO:0005743">
    <property type="term" value="C:mitochondrial inner membrane"/>
    <property type="evidence" value="ECO:0007669"/>
    <property type="project" value="UniProtKB-SubCell"/>
</dbReference>
<keyword evidence="5 7" id="KW-0472">Membrane</keyword>
<dbReference type="SUPFAM" id="SSF81411">
    <property type="entry name" value="Mitochondrial cytochrome c oxidase subunit VIa"/>
    <property type="match status" value="1"/>
</dbReference>
<keyword evidence="9" id="KW-1185">Reference proteome</keyword>
<evidence type="ECO:0000256" key="7">
    <source>
        <dbReference type="SAM" id="Phobius"/>
    </source>
</evidence>
<evidence type="ECO:0000313" key="8">
    <source>
        <dbReference type="EMBL" id="CEH14114.1"/>
    </source>
</evidence>
<dbReference type="GO" id="GO:0006123">
    <property type="term" value="P:mitochondrial electron transport, cytochrome c to oxygen"/>
    <property type="evidence" value="ECO:0007669"/>
    <property type="project" value="TreeGrafter"/>
</dbReference>
<evidence type="ECO:0000256" key="4">
    <source>
        <dbReference type="ARBA" id="ARBA00023128"/>
    </source>
</evidence>
<evidence type="ECO:0000256" key="6">
    <source>
        <dbReference type="RuleBase" id="RU004396"/>
    </source>
</evidence>
<dbReference type="Proteomes" id="UP000054845">
    <property type="component" value="Unassembled WGS sequence"/>
</dbReference>
<name>A0A0N7L9L4_9BASI</name>
<accession>A0A0N7L9L4</accession>
<comment type="subcellular location">
    <subcellularLocation>
        <location evidence="1">Mitochondrion inner membrane</location>
    </subcellularLocation>
</comment>
<sequence>MSFARSIVRSSGLGAGARARLSPLVASQAQITSRRFQSVYPTTGADFIAERRHQEEHAAKSAELWRRIFYYVCIPGTIVLGIYIYGIEAEHIHHRDHEIEENGGQLPERTQYDYNNIRKKPFPWGNNSIFFNPKANVDMSEA</sequence>
<dbReference type="EMBL" id="CCYA01000240">
    <property type="protein sequence ID" value="CEH14114.1"/>
    <property type="molecule type" value="Genomic_DNA"/>
</dbReference>
<dbReference type="GO" id="GO:0030234">
    <property type="term" value="F:enzyme regulator activity"/>
    <property type="evidence" value="ECO:0007669"/>
    <property type="project" value="TreeGrafter"/>
</dbReference>
<keyword evidence="3" id="KW-0809">Transit peptide</keyword>
<evidence type="ECO:0000256" key="2">
    <source>
        <dbReference type="ARBA" id="ARBA00022792"/>
    </source>
</evidence>
<evidence type="ECO:0000256" key="5">
    <source>
        <dbReference type="ARBA" id="ARBA00023136"/>
    </source>
</evidence>
<keyword evidence="2" id="KW-0999">Mitochondrion inner membrane</keyword>
<proteinExistence type="inferred from homology"/>
<dbReference type="Gene3D" id="4.10.95.10">
    <property type="entry name" value="Cytochrome c oxidase, subunit VIa"/>
    <property type="match status" value="1"/>
</dbReference>
<dbReference type="AlphaFoldDB" id="A0A0N7L9L4"/>